<proteinExistence type="predicted"/>
<evidence type="ECO:0000256" key="2">
    <source>
        <dbReference type="ARBA" id="ARBA00023125"/>
    </source>
</evidence>
<dbReference type="STRING" id="54914.AV540_03260"/>
<dbReference type="InterPro" id="IPR036388">
    <property type="entry name" value="WH-like_DNA-bd_sf"/>
</dbReference>
<sequence length="211" mass="24733">MAREQTTRQKLLVYMKKQGTVDVQQLAEHLQMTKVAVRKHLDLLHREHYVEASIMRRQIGRPVFVYKLTPAPERLFPTHYDEWVTELMENVEELFGESHVAMLFERRMKRIQQKYREQMAGQSFEERLDTLAKLQDADGYMVKLEQKADGVYSFIETNCPIARVASEFPQACQCEWSLFASLFNDAQVDRTECIAEGGTCCRYLLTKKQQT</sequence>
<gene>
    <name evidence="5" type="ORF">BPA01_45160</name>
</gene>
<reference evidence="5 6" key="1">
    <citation type="submission" date="2019-06" db="EMBL/GenBank/DDBJ databases">
        <title>Whole genome shotgun sequence of Brevibacillus parabrevis NBRC 12334.</title>
        <authorList>
            <person name="Hosoyama A."/>
            <person name="Uohara A."/>
            <person name="Ohji S."/>
            <person name="Ichikawa N."/>
        </authorList>
    </citation>
    <scope>NUCLEOTIDE SEQUENCE [LARGE SCALE GENOMIC DNA]</scope>
    <source>
        <strain evidence="5 6">NBRC 12334</strain>
    </source>
</reference>
<evidence type="ECO:0000256" key="3">
    <source>
        <dbReference type="ARBA" id="ARBA00023163"/>
    </source>
</evidence>
<evidence type="ECO:0000313" key="6">
    <source>
        <dbReference type="Proteomes" id="UP000316882"/>
    </source>
</evidence>
<dbReference type="PANTHER" id="PTHR38600">
    <property type="entry name" value="TRANSCRIPTIONAL REGULATORY PROTEIN"/>
    <property type="match status" value="1"/>
</dbReference>
<dbReference type="PANTHER" id="PTHR38600:SF2">
    <property type="entry name" value="SLL0088 PROTEIN"/>
    <property type="match status" value="1"/>
</dbReference>
<dbReference type="Proteomes" id="UP000316882">
    <property type="component" value="Unassembled WGS sequence"/>
</dbReference>
<name>A0A4Y3PSJ3_BREPA</name>
<evidence type="ECO:0000256" key="1">
    <source>
        <dbReference type="ARBA" id="ARBA00023015"/>
    </source>
</evidence>
<dbReference type="GO" id="GO:0003677">
    <property type="term" value="F:DNA binding"/>
    <property type="evidence" value="ECO:0007669"/>
    <property type="project" value="UniProtKB-KW"/>
</dbReference>
<dbReference type="Pfam" id="PF08220">
    <property type="entry name" value="HTH_DeoR"/>
    <property type="match status" value="1"/>
</dbReference>
<evidence type="ECO:0000259" key="4">
    <source>
        <dbReference type="Pfam" id="PF08220"/>
    </source>
</evidence>
<keyword evidence="6" id="KW-1185">Reference proteome</keyword>
<keyword evidence="2" id="KW-0238">DNA-binding</keyword>
<evidence type="ECO:0000313" key="5">
    <source>
        <dbReference type="EMBL" id="GEB34936.1"/>
    </source>
</evidence>
<dbReference type="Gene3D" id="1.10.10.10">
    <property type="entry name" value="Winged helix-like DNA-binding domain superfamily/Winged helix DNA-binding domain"/>
    <property type="match status" value="1"/>
</dbReference>
<dbReference type="InterPro" id="IPR001034">
    <property type="entry name" value="DeoR_HTH"/>
</dbReference>
<accession>A0A4Y3PSJ3</accession>
<dbReference type="CDD" id="cd00090">
    <property type="entry name" value="HTH_ARSR"/>
    <property type="match status" value="1"/>
</dbReference>
<organism evidence="5 6">
    <name type="scientific">Brevibacillus parabrevis</name>
    <dbReference type="NCBI Taxonomy" id="54914"/>
    <lineage>
        <taxon>Bacteria</taxon>
        <taxon>Bacillati</taxon>
        <taxon>Bacillota</taxon>
        <taxon>Bacilli</taxon>
        <taxon>Bacillales</taxon>
        <taxon>Paenibacillaceae</taxon>
        <taxon>Brevibacillus</taxon>
    </lineage>
</organism>
<comment type="caution">
    <text evidence="5">The sequence shown here is derived from an EMBL/GenBank/DDBJ whole genome shotgun (WGS) entry which is preliminary data.</text>
</comment>
<dbReference type="SUPFAM" id="SSF46785">
    <property type="entry name" value="Winged helix' DNA-binding domain"/>
    <property type="match status" value="1"/>
</dbReference>
<keyword evidence="3" id="KW-0804">Transcription</keyword>
<dbReference type="GO" id="GO:0003700">
    <property type="term" value="F:DNA-binding transcription factor activity"/>
    <property type="evidence" value="ECO:0007669"/>
    <property type="project" value="InterPro"/>
</dbReference>
<dbReference type="AlphaFoldDB" id="A0A4Y3PSJ3"/>
<feature type="domain" description="HTH deoR-type" evidence="4">
    <location>
        <begin position="9"/>
        <end position="46"/>
    </location>
</feature>
<dbReference type="InterPro" id="IPR011991">
    <property type="entry name" value="ArsR-like_HTH"/>
</dbReference>
<keyword evidence="1" id="KW-0805">Transcription regulation</keyword>
<dbReference type="EMBL" id="BJMH01000030">
    <property type="protein sequence ID" value="GEB34936.1"/>
    <property type="molecule type" value="Genomic_DNA"/>
</dbReference>
<dbReference type="InterPro" id="IPR036390">
    <property type="entry name" value="WH_DNA-bd_sf"/>
</dbReference>
<protein>
    <submittedName>
        <fullName evidence="5">Transcriptional regulator</fullName>
    </submittedName>
</protein>